<dbReference type="Proteomes" id="UP000596247">
    <property type="component" value="Chromosome"/>
</dbReference>
<keyword evidence="2" id="KW-1185">Reference proteome</keyword>
<evidence type="ECO:0000313" key="2">
    <source>
        <dbReference type="Proteomes" id="UP000596247"/>
    </source>
</evidence>
<proteinExistence type="predicted"/>
<gene>
    <name evidence="1" type="ORF">LLCLJKAH_00101</name>
</gene>
<protein>
    <submittedName>
        <fullName evidence="1">Uncharacterized protein</fullName>
    </submittedName>
</protein>
<dbReference type="EMBL" id="LR881104">
    <property type="protein sequence ID" value="CAD5236090.1"/>
    <property type="molecule type" value="Genomic_DNA"/>
</dbReference>
<evidence type="ECO:0000313" key="1">
    <source>
        <dbReference type="EMBL" id="CAD5236090.1"/>
    </source>
</evidence>
<organism evidence="1 2">
    <name type="scientific">Klebsiella phage vB_KvM-Eowyn</name>
    <dbReference type="NCBI Taxonomy" id="2762819"/>
    <lineage>
        <taxon>Viruses</taxon>
        <taxon>Duplodnaviria</taxon>
        <taxon>Heunggongvirae</taxon>
        <taxon>Uroviricota</taxon>
        <taxon>Caudoviricetes</taxon>
        <taxon>Chimalliviridae</taxon>
        <taxon>Eowynvirus</taxon>
        <taxon>Eowynvirus eowyn</taxon>
    </lineage>
</organism>
<dbReference type="SUPFAM" id="SSF64484">
    <property type="entry name" value="beta and beta-prime subunits of DNA dependent RNA-polymerase"/>
    <property type="match status" value="1"/>
</dbReference>
<reference evidence="1 2" key="1">
    <citation type="submission" date="2020-09" db="EMBL/GenBank/DDBJ databases">
        <authorList>
            <person name="Jameson E."/>
        </authorList>
    </citation>
    <scope>NUCLEOTIDE SEQUENCE [LARGE SCALE GENOMIC DNA]</scope>
</reference>
<sequence length="643" mass="73405">MRQIKARDLLNLTREELNHDEQFMLELEFDDGVMVTSWRTTLYSWYIWEFQRRYPKAPLLMHHHVGNRRFNKGTTNKTMNHCFWDTFSAYGGELHPEDLAKTVDDIRQQLFNDVEYVEEYVPTLDIDDFIGVLNHPKIKEINNAVQPNETSIQQAYKAITVVLKDEDELRDNELAEAIKSEFPKVGQALQCVGPRGYLTDMDSHRFDFPILTSYGNGIYTLAESLIESRSATKSLIFNKELIKETEYFNREMQLLCHVMAGLSGKDCGTTRTLPVRIRNKDDLKTYNGKYRVTDKGLAAIKSTDTELIGEIVRIRAVSCCEEKARGYVCPVCYGDLHLSVPYGSNIGHVAATEICREITQRVLSNKHLDQSSMIERIVLSQYDAKFLTVHPCGSKLGLAQGIKPGSVRIQFSRKCAPYLADIRGMDEIPEHNLARYSHIDSVILNIDRPGEVTLSVPITVAMGSRIGYFTGSFLKHMRATGWSMTANGDYEVSLTGWDSKRPIFALPMKQMNMLDFKQEFEALIKRSKKYGTGRQSPDLNNPEVMAQEVQIMADLLNSKISTNVVHVEIMLQATMVISENDRDYRIPHPTEHREYGGFNNLIRFRSISGALAHEKQADTLNTMSSYLVTNRQPHPVYDPFLRV</sequence>
<name>A0A7R8MML2_9CAUD</name>
<accession>A0A7R8MML2</accession>